<accession>G0MRP0</accession>
<organism evidence="3">
    <name type="scientific">Caenorhabditis brenneri</name>
    <name type="common">Nematode worm</name>
    <dbReference type="NCBI Taxonomy" id="135651"/>
    <lineage>
        <taxon>Eukaryota</taxon>
        <taxon>Metazoa</taxon>
        <taxon>Ecdysozoa</taxon>
        <taxon>Nematoda</taxon>
        <taxon>Chromadorea</taxon>
        <taxon>Rhabditida</taxon>
        <taxon>Rhabditina</taxon>
        <taxon>Rhabditomorpha</taxon>
        <taxon>Rhabditoidea</taxon>
        <taxon>Rhabditidae</taxon>
        <taxon>Peloderinae</taxon>
        <taxon>Caenorhabditis</taxon>
    </lineage>
</organism>
<feature type="chain" id="PRO_5003403477" evidence="1">
    <location>
        <begin position="20"/>
        <end position="202"/>
    </location>
</feature>
<evidence type="ECO:0000256" key="1">
    <source>
        <dbReference type="SAM" id="SignalP"/>
    </source>
</evidence>
<sequence>MNVLLIFGVVLLSAHHSSANFIANCSATPEEIERIVLVDGNYIRHNFALMYNVSNMRELEWDQNLEKEAFKMNSCDDLKHGDNYRVEYGTAKESISILTEFIDKTSKKKKGGWLWPEVNHPLQTKILRCHLTDFCSVPGYNLMSGEFESFFNISRIYLYGPINSLKVSDFQYGPTGSKCPEGLVEQWDLCHDSKNDPKTRPE</sequence>
<dbReference type="InterPro" id="IPR035940">
    <property type="entry name" value="CAP_sf"/>
</dbReference>
<keyword evidence="1" id="KW-0732">Signal</keyword>
<dbReference type="EMBL" id="GL379809">
    <property type="protein sequence ID" value="EGT42442.1"/>
    <property type="molecule type" value="Genomic_DNA"/>
</dbReference>
<protein>
    <submittedName>
        <fullName evidence="2">Uncharacterized protein</fullName>
    </submittedName>
</protein>
<evidence type="ECO:0000313" key="2">
    <source>
        <dbReference type="EMBL" id="EGT42442.1"/>
    </source>
</evidence>
<gene>
    <name evidence="2" type="ORF">CAEBREN_10233</name>
</gene>
<dbReference type="eggNOG" id="ENOG502TJZ0">
    <property type="taxonomic scope" value="Eukaryota"/>
</dbReference>
<keyword evidence="3" id="KW-1185">Reference proteome</keyword>
<evidence type="ECO:0000313" key="3">
    <source>
        <dbReference type="Proteomes" id="UP000008068"/>
    </source>
</evidence>
<dbReference type="OrthoDB" id="5903443at2759"/>
<dbReference type="AlphaFoldDB" id="G0MRP0"/>
<dbReference type="HOGENOM" id="CLU_086463_1_1_1"/>
<proteinExistence type="predicted"/>
<dbReference type="OMA" id="NSFHTEM"/>
<dbReference type="Gene3D" id="3.40.33.10">
    <property type="entry name" value="CAP"/>
    <property type="match status" value="1"/>
</dbReference>
<dbReference type="Proteomes" id="UP000008068">
    <property type="component" value="Unassembled WGS sequence"/>
</dbReference>
<name>G0MRP0_CAEBE</name>
<dbReference type="InParanoid" id="G0MRP0"/>
<feature type="signal peptide" evidence="1">
    <location>
        <begin position="1"/>
        <end position="19"/>
    </location>
</feature>
<reference evidence="3" key="1">
    <citation type="submission" date="2011-07" db="EMBL/GenBank/DDBJ databases">
        <authorList>
            <consortium name="Caenorhabditis brenneri Sequencing and Analysis Consortium"/>
            <person name="Wilson R.K."/>
        </authorList>
    </citation>
    <scope>NUCLEOTIDE SEQUENCE [LARGE SCALE GENOMIC DNA]</scope>
    <source>
        <strain evidence="3">PB2801</strain>
    </source>
</reference>